<reference evidence="3 4" key="1">
    <citation type="submission" date="2016-10" db="EMBL/GenBank/DDBJ databases">
        <authorList>
            <person name="Cai Z."/>
        </authorList>
    </citation>
    <scope>NUCLEOTIDE SEQUENCE [LARGE SCALE GENOMIC DNA]</scope>
</reference>
<evidence type="ECO:0000313" key="2">
    <source>
        <dbReference type="EMBL" id="SZX59831.1"/>
    </source>
</evidence>
<dbReference type="Proteomes" id="UP000256970">
    <property type="component" value="Unassembled WGS sequence"/>
</dbReference>
<name>A0A383WJ49_TETOB</name>
<dbReference type="GO" id="GO:0005930">
    <property type="term" value="C:axoneme"/>
    <property type="evidence" value="ECO:0007669"/>
    <property type="project" value="UniProtKB-SubCell"/>
</dbReference>
<dbReference type="Gene3D" id="3.80.10.10">
    <property type="entry name" value="Ribonuclease Inhibitor"/>
    <property type="match status" value="1"/>
</dbReference>
<dbReference type="SUPFAM" id="SSF52047">
    <property type="entry name" value="RNI-like"/>
    <property type="match status" value="1"/>
</dbReference>
<protein>
    <recommendedName>
        <fullName evidence="5">FBD domain-containing protein</fullName>
    </recommendedName>
</protein>
<evidence type="ECO:0000313" key="4">
    <source>
        <dbReference type="Proteomes" id="UP000256970"/>
    </source>
</evidence>
<dbReference type="InterPro" id="IPR032675">
    <property type="entry name" value="LRR_dom_sf"/>
</dbReference>
<comment type="subcellular location">
    <subcellularLocation>
        <location evidence="1">Cytoplasm</location>
        <location evidence="1">Cytoskeleton</location>
        <location evidence="1">Cilium axoneme</location>
    </subcellularLocation>
</comment>
<accession>A0A383WJ49</accession>
<evidence type="ECO:0000313" key="3">
    <source>
        <dbReference type="EMBL" id="SZX77242.1"/>
    </source>
</evidence>
<dbReference type="EMBL" id="FNXT01000027">
    <property type="protein sequence ID" value="SZX59831.1"/>
    <property type="molecule type" value="Genomic_DNA"/>
</dbReference>
<organism evidence="3 4">
    <name type="scientific">Tetradesmus obliquus</name>
    <name type="common">Green alga</name>
    <name type="synonym">Acutodesmus obliquus</name>
    <dbReference type="NCBI Taxonomy" id="3088"/>
    <lineage>
        <taxon>Eukaryota</taxon>
        <taxon>Viridiplantae</taxon>
        <taxon>Chlorophyta</taxon>
        <taxon>core chlorophytes</taxon>
        <taxon>Chlorophyceae</taxon>
        <taxon>CS clade</taxon>
        <taxon>Sphaeropleales</taxon>
        <taxon>Scenedesmaceae</taxon>
        <taxon>Tetradesmus</taxon>
    </lineage>
</organism>
<gene>
    <name evidence="3" type="ORF">BQ4739_LOCUS17605</name>
    <name evidence="2" type="ORF">BQ4739_LOCUS435</name>
</gene>
<proteinExistence type="predicted"/>
<keyword evidence="4" id="KW-1185">Reference proteome</keyword>
<sequence length="328" mass="37261">MLLELPQLTRLSFTAQYGSKKPLLRLSKLTALQELQLHYSAANAAADTAQVWRQLPQLQALSVEYECHTATAWQLQAIAAGAAAATRLTKLHFRGESFHDEEFTRYSRRYNSSSSEDEDEGGYVYFPGSLCRQLAGLRQLRDLSIITGLTAAGMPDGNWLWAEEVSALTVLTGLTRLVLVKRDGWFDRGSSTSDTEVLLCRLCKLAQLRELELESCDKYSRQSIVAIGHMEQLTRLRLAGEKQWPDFESQKDLLQLAWLSKLQRLELCSSKEVAGGVMRHLRAKLPDARVRWCKWVDEFKRQQGQQFETVKVRFVRDAETGIFTKVMA</sequence>
<dbReference type="AlphaFoldDB" id="A0A383WJ49"/>
<evidence type="ECO:0000256" key="1">
    <source>
        <dbReference type="ARBA" id="ARBA00004430"/>
    </source>
</evidence>
<dbReference type="EMBL" id="FNXT01001279">
    <property type="protein sequence ID" value="SZX77242.1"/>
    <property type="molecule type" value="Genomic_DNA"/>
</dbReference>
<evidence type="ECO:0008006" key="5">
    <source>
        <dbReference type="Google" id="ProtNLM"/>
    </source>
</evidence>